<reference evidence="1 2" key="1">
    <citation type="journal article" date="2018" name="Sci. Rep.">
        <title>Comparative analysis of the Pocillopora damicornis genome highlights role of immune system in coral evolution.</title>
        <authorList>
            <person name="Cunning R."/>
            <person name="Bay R.A."/>
            <person name="Gillette P."/>
            <person name="Baker A.C."/>
            <person name="Traylor-Knowles N."/>
        </authorList>
    </citation>
    <scope>NUCLEOTIDE SEQUENCE [LARGE SCALE GENOMIC DNA]</scope>
    <source>
        <strain evidence="1">RSMAS</strain>
        <tissue evidence="1">Whole animal</tissue>
    </source>
</reference>
<keyword evidence="2" id="KW-1185">Reference proteome</keyword>
<evidence type="ECO:0000313" key="2">
    <source>
        <dbReference type="Proteomes" id="UP000275408"/>
    </source>
</evidence>
<evidence type="ECO:0000313" key="1">
    <source>
        <dbReference type="EMBL" id="RMX53812.1"/>
    </source>
</evidence>
<accession>A0A3M6UJJ3</accession>
<gene>
    <name evidence="1" type="ORF">pdam_00000434</name>
</gene>
<dbReference type="AlphaFoldDB" id="A0A3M6UJJ3"/>
<dbReference type="EMBL" id="RCHS01001413">
    <property type="protein sequence ID" value="RMX53812.1"/>
    <property type="molecule type" value="Genomic_DNA"/>
</dbReference>
<proteinExistence type="predicted"/>
<organism evidence="1 2">
    <name type="scientific">Pocillopora damicornis</name>
    <name type="common">Cauliflower coral</name>
    <name type="synonym">Millepora damicornis</name>
    <dbReference type="NCBI Taxonomy" id="46731"/>
    <lineage>
        <taxon>Eukaryota</taxon>
        <taxon>Metazoa</taxon>
        <taxon>Cnidaria</taxon>
        <taxon>Anthozoa</taxon>
        <taxon>Hexacorallia</taxon>
        <taxon>Scleractinia</taxon>
        <taxon>Astrocoeniina</taxon>
        <taxon>Pocilloporidae</taxon>
        <taxon>Pocillopora</taxon>
    </lineage>
</organism>
<name>A0A3M6UJJ3_POCDA</name>
<dbReference type="Proteomes" id="UP000275408">
    <property type="component" value="Unassembled WGS sequence"/>
</dbReference>
<comment type="caution">
    <text evidence="1">The sequence shown here is derived from an EMBL/GenBank/DDBJ whole genome shotgun (WGS) entry which is preliminary data.</text>
</comment>
<sequence>MKSLAQQEKVLEALVQTRHELDDWMDDWKVVTIAQDSSVATTRQAREENTLDHDTASHLADLAANGSTVAIAHRPSVQCIMGQQVLKGHLPERQHS</sequence>
<protein>
    <submittedName>
        <fullName evidence="1">Uncharacterized protein</fullName>
    </submittedName>
</protein>